<evidence type="ECO:0000313" key="4">
    <source>
        <dbReference type="EMBL" id="RKP26026.1"/>
    </source>
</evidence>
<feature type="compositionally biased region" description="Pro residues" evidence="2">
    <location>
        <begin position="403"/>
        <end position="430"/>
    </location>
</feature>
<feature type="compositionally biased region" description="Low complexity" evidence="2">
    <location>
        <begin position="392"/>
        <end position="402"/>
    </location>
</feature>
<dbReference type="CDD" id="cd00167">
    <property type="entry name" value="SANT"/>
    <property type="match status" value="1"/>
</dbReference>
<dbReference type="OrthoDB" id="5590540at2759"/>
<dbReference type="AlphaFoldDB" id="A0A4P9Z0T3"/>
<name>A0A4P9Z0T3_9FUNG</name>
<feature type="coiled-coil region" evidence="1">
    <location>
        <begin position="471"/>
        <end position="498"/>
    </location>
</feature>
<dbReference type="PROSITE" id="PS50090">
    <property type="entry name" value="MYB_LIKE"/>
    <property type="match status" value="1"/>
</dbReference>
<gene>
    <name evidence="4" type="ORF">SYNPS1DRAFT_28262</name>
</gene>
<sequence length="557" mass="62099">MPAGRRADRARACVAVDGCVGRKDEDVGGAEDSACTGRMARLFVAEPPSPKVRPSRLPTANGHDLGFSPTFSPSPPPPPSATAAAAAASVISTMSSARQPPSVWLEDETATLVRLQAEVWAEFESDRAIPGGRWNEVARRLALLNVSQQPRSRKQCYNKWVRMQESQANKATSGRNQATHQASDAEYPAVFRTSNGVHSETNGRAMHRSRSPQMSTSGQESDEESAMLQNGRQGDTPPSSHRRTRSGDTMLTPRSKQQRVNEWAKDTSSMAIDSRGSPSLSPSSSSSSSSPSSPSHPVAADPHHDAANRHRLFAPMTFTEERYAEHDGINGKRPSYQPASHRNSLSGIECRECAYCPSSKPVESSRPVYCCNGDYDHRPLSKHDHLPPPPTQHQQQHHQQQQLPPPPPPPRSQMPLSLAPPPPPPPPPPTQLQQHHNHQQHLQPQAAPSCQGYQFLAEAFQREQELVKAMLAQQRADMEELQHAHREHLRNIMQLQTQFTGEIRAREEAYRAEQKSRDDEHRSKEQEREARWWQALNERDQRLEKLFNELLNAMSKS</sequence>
<reference evidence="5" key="1">
    <citation type="journal article" date="2018" name="Nat. Microbiol.">
        <title>Leveraging single-cell genomics to expand the fungal tree of life.</title>
        <authorList>
            <person name="Ahrendt S.R."/>
            <person name="Quandt C.A."/>
            <person name="Ciobanu D."/>
            <person name="Clum A."/>
            <person name="Salamov A."/>
            <person name="Andreopoulos B."/>
            <person name="Cheng J.F."/>
            <person name="Woyke T."/>
            <person name="Pelin A."/>
            <person name="Henrissat B."/>
            <person name="Reynolds N.K."/>
            <person name="Benny G.L."/>
            <person name="Smith M.E."/>
            <person name="James T.Y."/>
            <person name="Grigoriev I.V."/>
        </authorList>
    </citation>
    <scope>NUCLEOTIDE SEQUENCE [LARGE SCALE GENOMIC DNA]</scope>
    <source>
        <strain evidence="5">Benny S71-1</strain>
    </source>
</reference>
<protein>
    <recommendedName>
        <fullName evidence="3">Myb-like domain-containing protein</fullName>
    </recommendedName>
</protein>
<feature type="region of interest" description="Disordered" evidence="2">
    <location>
        <begin position="508"/>
        <end position="529"/>
    </location>
</feature>
<evidence type="ECO:0000313" key="5">
    <source>
        <dbReference type="Proteomes" id="UP000278143"/>
    </source>
</evidence>
<feature type="compositionally biased region" description="Polar residues" evidence="2">
    <location>
        <begin position="227"/>
        <end position="239"/>
    </location>
</feature>
<feature type="compositionally biased region" description="Polar residues" evidence="2">
    <location>
        <begin position="247"/>
        <end position="271"/>
    </location>
</feature>
<evidence type="ECO:0000256" key="2">
    <source>
        <dbReference type="SAM" id="MobiDB-lite"/>
    </source>
</evidence>
<proteinExistence type="predicted"/>
<feature type="compositionally biased region" description="Low complexity" evidence="2">
    <location>
        <begin position="277"/>
        <end position="300"/>
    </location>
</feature>
<feature type="domain" description="Myb-like" evidence="3">
    <location>
        <begin position="104"/>
        <end position="164"/>
    </location>
</feature>
<feature type="region of interest" description="Disordered" evidence="2">
    <location>
        <begin position="380"/>
        <end position="447"/>
    </location>
</feature>
<organism evidence="4 5">
    <name type="scientific">Syncephalis pseudoplumigaleata</name>
    <dbReference type="NCBI Taxonomy" id="1712513"/>
    <lineage>
        <taxon>Eukaryota</taxon>
        <taxon>Fungi</taxon>
        <taxon>Fungi incertae sedis</taxon>
        <taxon>Zoopagomycota</taxon>
        <taxon>Zoopagomycotina</taxon>
        <taxon>Zoopagomycetes</taxon>
        <taxon>Zoopagales</taxon>
        <taxon>Piptocephalidaceae</taxon>
        <taxon>Syncephalis</taxon>
    </lineage>
</organism>
<feature type="compositionally biased region" description="Polar residues" evidence="2">
    <location>
        <begin position="167"/>
        <end position="182"/>
    </location>
</feature>
<keyword evidence="5" id="KW-1185">Reference proteome</keyword>
<feature type="region of interest" description="Disordered" evidence="2">
    <location>
        <begin position="46"/>
        <end position="82"/>
    </location>
</feature>
<dbReference type="InterPro" id="IPR001005">
    <property type="entry name" value="SANT/Myb"/>
</dbReference>
<feature type="region of interest" description="Disordered" evidence="2">
    <location>
        <begin position="167"/>
        <end position="303"/>
    </location>
</feature>
<accession>A0A4P9Z0T3</accession>
<keyword evidence="1" id="KW-0175">Coiled coil</keyword>
<evidence type="ECO:0000256" key="1">
    <source>
        <dbReference type="SAM" id="Coils"/>
    </source>
</evidence>
<evidence type="ECO:0000259" key="3">
    <source>
        <dbReference type="PROSITE" id="PS50090"/>
    </source>
</evidence>
<dbReference type="Proteomes" id="UP000278143">
    <property type="component" value="Unassembled WGS sequence"/>
</dbReference>
<dbReference type="EMBL" id="KZ989537">
    <property type="protein sequence ID" value="RKP26026.1"/>
    <property type="molecule type" value="Genomic_DNA"/>
</dbReference>
<feature type="compositionally biased region" description="Polar residues" evidence="2">
    <location>
        <begin position="192"/>
        <end position="202"/>
    </location>
</feature>
<dbReference type="Gene3D" id="1.10.10.60">
    <property type="entry name" value="Homeodomain-like"/>
    <property type="match status" value="1"/>
</dbReference>